<evidence type="ECO:0000259" key="4">
    <source>
        <dbReference type="Pfam" id="PF20990"/>
    </source>
</evidence>
<keyword evidence="1" id="KW-0812">Transmembrane</keyword>
<reference evidence="5 6" key="1">
    <citation type="submission" date="2019-08" db="EMBL/GenBank/DDBJ databases">
        <title>Archangium and Cystobacter genomes.</title>
        <authorList>
            <person name="Chen I.-C.K."/>
            <person name="Wielgoss S."/>
        </authorList>
    </citation>
    <scope>NUCLEOTIDE SEQUENCE [LARGE SCALE GENOMIC DNA]</scope>
    <source>
        <strain evidence="5 6">Cbm 6</strain>
    </source>
</reference>
<feature type="signal peptide" evidence="2">
    <location>
        <begin position="1"/>
        <end position="47"/>
    </location>
</feature>
<keyword evidence="6" id="KW-1185">Reference proteome</keyword>
<name>A0ABY9X492_9BACT</name>
<feature type="transmembrane region" description="Helical" evidence="1">
    <location>
        <begin position="464"/>
        <end position="483"/>
    </location>
</feature>
<feature type="transmembrane region" description="Helical" evidence="1">
    <location>
        <begin position="273"/>
        <end position="291"/>
    </location>
</feature>
<organism evidence="5 6">
    <name type="scientific">Archangium minus</name>
    <dbReference type="NCBI Taxonomy" id="83450"/>
    <lineage>
        <taxon>Bacteria</taxon>
        <taxon>Pseudomonadati</taxon>
        <taxon>Myxococcota</taxon>
        <taxon>Myxococcia</taxon>
        <taxon>Myxococcales</taxon>
        <taxon>Cystobacterineae</taxon>
        <taxon>Archangiaceae</taxon>
        <taxon>Archangium</taxon>
    </lineage>
</organism>
<keyword evidence="1" id="KW-1133">Transmembrane helix</keyword>
<gene>
    <name evidence="5" type="ORF">F0U60_43380</name>
</gene>
<dbReference type="InterPro" id="IPR048389">
    <property type="entry name" value="YciQ-like_C"/>
</dbReference>
<dbReference type="InterPro" id="IPR018702">
    <property type="entry name" value="DUF2207"/>
</dbReference>
<feature type="domain" description="DUF2207" evidence="3">
    <location>
        <begin position="54"/>
        <end position="238"/>
    </location>
</feature>
<evidence type="ECO:0000313" key="6">
    <source>
        <dbReference type="Proteomes" id="UP001611383"/>
    </source>
</evidence>
<keyword evidence="1" id="KW-0472">Membrane</keyword>
<evidence type="ECO:0000256" key="2">
    <source>
        <dbReference type="SAM" id="SignalP"/>
    </source>
</evidence>
<proteinExistence type="predicted"/>
<feature type="chain" id="PRO_5045427200" evidence="2">
    <location>
        <begin position="48"/>
        <end position="622"/>
    </location>
</feature>
<evidence type="ECO:0000313" key="5">
    <source>
        <dbReference type="EMBL" id="WNG50217.1"/>
    </source>
</evidence>
<dbReference type="Proteomes" id="UP001611383">
    <property type="component" value="Chromosome"/>
</dbReference>
<dbReference type="Pfam" id="PF20990">
    <property type="entry name" value="DUF2207_C"/>
    <property type="match status" value="1"/>
</dbReference>
<dbReference type="EMBL" id="CP043494">
    <property type="protein sequence ID" value="WNG50217.1"/>
    <property type="molecule type" value="Genomic_DNA"/>
</dbReference>
<feature type="domain" description="Predicted membrane protein YciQ-like C-terminal" evidence="4">
    <location>
        <begin position="312"/>
        <end position="540"/>
    </location>
</feature>
<evidence type="ECO:0000256" key="1">
    <source>
        <dbReference type="SAM" id="Phobius"/>
    </source>
</evidence>
<dbReference type="Pfam" id="PF09972">
    <property type="entry name" value="DUF2207"/>
    <property type="match status" value="1"/>
</dbReference>
<evidence type="ECO:0000259" key="3">
    <source>
        <dbReference type="Pfam" id="PF09972"/>
    </source>
</evidence>
<protein>
    <submittedName>
        <fullName evidence="5">DUF2207 domain-containing protein</fullName>
    </submittedName>
</protein>
<feature type="transmembrane region" description="Helical" evidence="1">
    <location>
        <begin position="438"/>
        <end position="458"/>
    </location>
</feature>
<sequence>MGRRIRYRSKRSADCSRKRVHASHMGRSLSVAVCCVLLLLTATPAAAQDSGWVIKTFDVQLAVQANADVLVTEDIAVDFGSLDKHGIYRDIPIRYGHGSTQERRIRIEDAHVQGDPGTPDQLAVLDQGHSVRLRIGSPDKTVSGPHRYRLTYRVVGAMNAFETHAELYWNVTGTEWGVPLERVTARITGPAAVTRVACYTGPTGSTKRCPEANIPQSTGRASAGPLNPGEGMAVVAAFPAGSVQVPPPELVSQLRQPVYLHDPGAHAPTAMDLGIAALLSVLMGVGLVRLYQREGKDEPAPGPITRGIEDRPPNGLRPAQLSFLIHKRIGTRDIAATLVDLAVRGYLSIEQLPKSRWNDNSDWRLTRRTRQEDRGDPPLTEYERELYSSLFAVKNSVLVSEHRGRISLEYRWLHDLLHADPEVQSWFPDRPDRVRTEWVIRALFLVLGSLLATGWAWKIHYFDVAVWLVPFVLGGLVLGCLALRMPRRTSAGSAMLQRALDFRAFIFTAEMQRTKLARQQDLFSELLPYAIAFGAENRWALVFSELSAQALTRTAHGIWYTAAPGSTAISALAFADAVHDFGSSFGGTLAGTGSFGASGGSGFSGGGGYSGGGVGGGGGGGW</sequence>
<keyword evidence="2" id="KW-0732">Signal</keyword>
<accession>A0ABY9X492</accession>